<name>A0A417XRW6_9ACTN</name>
<dbReference type="RefSeq" id="WP_118929238.1">
    <property type="nucleotide sequence ID" value="NZ_QXGH01000064.1"/>
</dbReference>
<gene>
    <name evidence="1" type="ORF">D0Z08_31515</name>
</gene>
<sequence>MTLILAAATRTAAVVIADRRTTAGTTVWSEETGKLGLALFDDARVAVAYAGLAEFGSFRTRFWLPDALGDIAKSYNDLDSVLEQVRLRAESDIKRLRGLQPEHSRLTLLFVGYQYSVQGVPTPVFARVSNYERDVTDSPTDRGQSPLAIREPTPEFTLSIDRSATGFTVGAGAAGGLSWPHIDGLREHMRAGASGRVLRAKMVHIVRQAAADKASSNLVGEQCSSLIVPSDPQLSAEMEHHTAVATSTAHLPARYDLRSPERGGGGLMIWDASVTYGSATDPPAFVPPVSGKKKCPCGSGNQYRRCHGVKRRGGSSIVLGGPD</sequence>
<comment type="caution">
    <text evidence="1">The sequence shown here is derived from an EMBL/GenBank/DDBJ whole genome shotgun (WGS) entry which is preliminary data.</text>
</comment>
<evidence type="ECO:0000313" key="1">
    <source>
        <dbReference type="EMBL" id="RHW22410.1"/>
    </source>
</evidence>
<reference evidence="1 2" key="1">
    <citation type="submission" date="2018-09" db="EMBL/GenBank/DDBJ databases">
        <title>Genome sequencing of Nocardioides immobilis CCTCC AB 2017083 for comparison to Nocardioides silvaticus.</title>
        <authorList>
            <person name="Li C."/>
            <person name="Wang G."/>
        </authorList>
    </citation>
    <scope>NUCLEOTIDE SEQUENCE [LARGE SCALE GENOMIC DNA]</scope>
    <source>
        <strain evidence="1 2">CCTCC AB 2017083</strain>
    </source>
</reference>
<dbReference type="AlphaFoldDB" id="A0A417XRW6"/>
<proteinExistence type="predicted"/>
<keyword evidence="2" id="KW-1185">Reference proteome</keyword>
<organism evidence="1 2">
    <name type="scientific">Nocardioides immobilis</name>
    <dbReference type="NCBI Taxonomy" id="2049295"/>
    <lineage>
        <taxon>Bacteria</taxon>
        <taxon>Bacillati</taxon>
        <taxon>Actinomycetota</taxon>
        <taxon>Actinomycetes</taxon>
        <taxon>Propionibacteriales</taxon>
        <taxon>Nocardioidaceae</taxon>
        <taxon>Nocardioides</taxon>
    </lineage>
</organism>
<dbReference type="OrthoDB" id="3343588at2"/>
<dbReference type="Proteomes" id="UP000283644">
    <property type="component" value="Unassembled WGS sequence"/>
</dbReference>
<evidence type="ECO:0000313" key="2">
    <source>
        <dbReference type="Proteomes" id="UP000283644"/>
    </source>
</evidence>
<accession>A0A417XRW6</accession>
<protein>
    <submittedName>
        <fullName evidence="1">SEC-C domain-containing protein</fullName>
    </submittedName>
</protein>
<dbReference type="EMBL" id="QXGH01000064">
    <property type="protein sequence ID" value="RHW22410.1"/>
    <property type="molecule type" value="Genomic_DNA"/>
</dbReference>